<dbReference type="Pfam" id="PF01042">
    <property type="entry name" value="Ribonuc_L-PSP"/>
    <property type="match status" value="1"/>
</dbReference>
<dbReference type="AlphaFoldDB" id="A0A7K3WGU6"/>
<evidence type="ECO:0000256" key="2">
    <source>
        <dbReference type="SAM" id="MobiDB-lite"/>
    </source>
</evidence>
<comment type="similarity">
    <text evidence="1">Belongs to the RutC family.</text>
</comment>
<dbReference type="GO" id="GO:0019239">
    <property type="term" value="F:deaminase activity"/>
    <property type="evidence" value="ECO:0007669"/>
    <property type="project" value="TreeGrafter"/>
</dbReference>
<dbReference type="EMBL" id="JAAGWK010000016">
    <property type="protein sequence ID" value="NEL54733.1"/>
    <property type="molecule type" value="Genomic_DNA"/>
</dbReference>
<dbReference type="PANTHER" id="PTHR11803:SF58">
    <property type="entry name" value="PROTEIN HMF1-RELATED"/>
    <property type="match status" value="1"/>
</dbReference>
<dbReference type="CDD" id="cd00448">
    <property type="entry name" value="YjgF_YER057c_UK114_family"/>
    <property type="match status" value="1"/>
</dbReference>
<dbReference type="InterPro" id="IPR035959">
    <property type="entry name" value="RutC-like_sf"/>
</dbReference>
<feature type="region of interest" description="Disordered" evidence="2">
    <location>
        <begin position="1"/>
        <end position="20"/>
    </location>
</feature>
<dbReference type="Proteomes" id="UP000470470">
    <property type="component" value="Unassembled WGS sequence"/>
</dbReference>
<dbReference type="PANTHER" id="PTHR11803">
    <property type="entry name" value="2-IMINOBUTANOATE/2-IMINOPROPANOATE DEAMINASE RIDA"/>
    <property type="match status" value="1"/>
</dbReference>
<organism evidence="3 4">
    <name type="scientific">Goekera deserti</name>
    <dbReference type="NCBI Taxonomy" id="2497753"/>
    <lineage>
        <taxon>Bacteria</taxon>
        <taxon>Bacillati</taxon>
        <taxon>Actinomycetota</taxon>
        <taxon>Actinomycetes</taxon>
        <taxon>Geodermatophilales</taxon>
        <taxon>Geodermatophilaceae</taxon>
        <taxon>Goekera</taxon>
    </lineage>
</organism>
<evidence type="ECO:0000256" key="1">
    <source>
        <dbReference type="ARBA" id="ARBA00010552"/>
    </source>
</evidence>
<protein>
    <submittedName>
        <fullName evidence="3">RidA family protein</fullName>
    </submittedName>
</protein>
<dbReference type="InterPro" id="IPR006175">
    <property type="entry name" value="YjgF/YER057c/UK114"/>
</dbReference>
<gene>
    <name evidence="3" type="ORF">G1H19_12045</name>
</gene>
<dbReference type="GO" id="GO:0005829">
    <property type="term" value="C:cytosol"/>
    <property type="evidence" value="ECO:0007669"/>
    <property type="project" value="TreeGrafter"/>
</dbReference>
<keyword evidence="4" id="KW-1185">Reference proteome</keyword>
<evidence type="ECO:0000313" key="4">
    <source>
        <dbReference type="Proteomes" id="UP000470470"/>
    </source>
</evidence>
<sequence>MAHPNTCSTGCPARPCPRHDHPVTLPPPVRLVRAPALAPTVPYAYAAALELPVVGRLVFTAGACPIDAAGATVAVGDVAGQAVQVMANLRAALAAAGAGLTDVLATTVYVASSDRQDLVAAWDEVRAAMGDHDAPSTLMGVTVLGYPGQLVEVQAVAVAGAQMGGRSS</sequence>
<evidence type="ECO:0000313" key="3">
    <source>
        <dbReference type="EMBL" id="NEL54733.1"/>
    </source>
</evidence>
<proteinExistence type="inferred from homology"/>
<comment type="caution">
    <text evidence="3">The sequence shown here is derived from an EMBL/GenBank/DDBJ whole genome shotgun (WGS) entry which is preliminary data.</text>
</comment>
<reference evidence="3 4" key="1">
    <citation type="submission" date="2020-02" db="EMBL/GenBank/DDBJ databases">
        <title>The whole genome sequence of CPCC 205119.</title>
        <authorList>
            <person name="Jiang Z."/>
        </authorList>
    </citation>
    <scope>NUCLEOTIDE SEQUENCE [LARGE SCALE GENOMIC DNA]</scope>
    <source>
        <strain evidence="3 4">CPCC 205119</strain>
    </source>
</reference>
<dbReference type="Gene3D" id="3.30.1330.40">
    <property type="entry name" value="RutC-like"/>
    <property type="match status" value="1"/>
</dbReference>
<name>A0A7K3WGU6_9ACTN</name>
<dbReference type="SUPFAM" id="SSF55298">
    <property type="entry name" value="YjgF-like"/>
    <property type="match status" value="1"/>
</dbReference>
<accession>A0A7K3WGU6</accession>